<evidence type="ECO:0000313" key="3">
    <source>
        <dbReference type="Proteomes" id="UP000266841"/>
    </source>
</evidence>
<feature type="non-terminal residue" evidence="2">
    <location>
        <position position="1"/>
    </location>
</feature>
<name>K0RSQ3_THAOC</name>
<feature type="region of interest" description="Disordered" evidence="1">
    <location>
        <begin position="1"/>
        <end position="23"/>
    </location>
</feature>
<protein>
    <submittedName>
        <fullName evidence="2">Uncharacterized protein</fullName>
    </submittedName>
</protein>
<feature type="compositionally biased region" description="Basic and acidic residues" evidence="1">
    <location>
        <begin position="8"/>
        <end position="23"/>
    </location>
</feature>
<dbReference type="Proteomes" id="UP000266841">
    <property type="component" value="Unassembled WGS sequence"/>
</dbReference>
<accession>K0RSQ3</accession>
<comment type="caution">
    <text evidence="2">The sequence shown here is derived from an EMBL/GenBank/DDBJ whole genome shotgun (WGS) entry which is preliminary data.</text>
</comment>
<dbReference type="EMBL" id="AGNL01030329">
    <property type="protein sequence ID" value="EJK56848.1"/>
    <property type="molecule type" value="Genomic_DNA"/>
</dbReference>
<organism evidence="2 3">
    <name type="scientific">Thalassiosira oceanica</name>
    <name type="common">Marine diatom</name>
    <dbReference type="NCBI Taxonomy" id="159749"/>
    <lineage>
        <taxon>Eukaryota</taxon>
        <taxon>Sar</taxon>
        <taxon>Stramenopiles</taxon>
        <taxon>Ochrophyta</taxon>
        <taxon>Bacillariophyta</taxon>
        <taxon>Coscinodiscophyceae</taxon>
        <taxon>Thalassiosirophycidae</taxon>
        <taxon>Thalassiosirales</taxon>
        <taxon>Thalassiosiraceae</taxon>
        <taxon>Thalassiosira</taxon>
    </lineage>
</organism>
<evidence type="ECO:0000256" key="1">
    <source>
        <dbReference type="SAM" id="MobiDB-lite"/>
    </source>
</evidence>
<reference evidence="2 3" key="1">
    <citation type="journal article" date="2012" name="Genome Biol.">
        <title>Genome and low-iron response of an oceanic diatom adapted to chronic iron limitation.</title>
        <authorList>
            <person name="Lommer M."/>
            <person name="Specht M."/>
            <person name="Roy A.S."/>
            <person name="Kraemer L."/>
            <person name="Andreson R."/>
            <person name="Gutowska M.A."/>
            <person name="Wolf J."/>
            <person name="Bergner S.V."/>
            <person name="Schilhabel M.B."/>
            <person name="Klostermeier U.C."/>
            <person name="Beiko R.G."/>
            <person name="Rosenstiel P."/>
            <person name="Hippler M."/>
            <person name="Laroche J."/>
        </authorList>
    </citation>
    <scope>NUCLEOTIDE SEQUENCE [LARGE SCALE GENOMIC DNA]</scope>
    <source>
        <strain evidence="2 3">CCMP1005</strain>
    </source>
</reference>
<dbReference type="AlphaFoldDB" id="K0RSQ3"/>
<proteinExistence type="predicted"/>
<gene>
    <name evidence="2" type="ORF">THAOC_23180</name>
</gene>
<keyword evidence="3" id="KW-1185">Reference proteome</keyword>
<sequence length="23" mass="2505">KTAPLRLAIEHTKGGRDLASRTL</sequence>
<evidence type="ECO:0000313" key="2">
    <source>
        <dbReference type="EMBL" id="EJK56848.1"/>
    </source>
</evidence>